<proteinExistence type="predicted"/>
<sequence length="240" mass="25968">MKQVVQPLKYGVEASAVNKKGYDFAYAKCSDIVVSVGGDGTFLSAALKILENHKPIIGINSCPISIRLRVSTPPDQLTHLDEIFPRHLDSQGSVSHLHPVAGPKTETTTATSSSTMYLLPVRALNEVFISACMSARVSEYLISLDDGPQARQKSSGLLVCTGTGSSSWYSSMNQVDASLVSQLLSLAGEKRTPDDVASIVERFNRGLLFDAASPNMAYSVREVVKNHVFKFDSPRGFAKK</sequence>
<protein>
    <submittedName>
        <fullName evidence="1">Uncharacterized protein</fullName>
    </submittedName>
</protein>
<dbReference type="Proteomes" id="UP000267029">
    <property type="component" value="Unassembled WGS sequence"/>
</dbReference>
<dbReference type="InterPro" id="IPR017438">
    <property type="entry name" value="ATP-NAD_kinase_N"/>
</dbReference>
<dbReference type="GO" id="GO:0003951">
    <property type="term" value="F:NAD+ kinase activity"/>
    <property type="evidence" value="ECO:0007669"/>
    <property type="project" value="InterPro"/>
</dbReference>
<dbReference type="InterPro" id="IPR017437">
    <property type="entry name" value="ATP-NAD_kinase_PpnK-typ_C"/>
</dbReference>
<dbReference type="GO" id="GO:0005739">
    <property type="term" value="C:mitochondrion"/>
    <property type="evidence" value="ECO:0007669"/>
    <property type="project" value="TreeGrafter"/>
</dbReference>
<dbReference type="PANTHER" id="PTHR13158:SF5">
    <property type="entry name" value="NAD KINASE 2, MITOCHONDRIAL"/>
    <property type="match status" value="1"/>
</dbReference>
<dbReference type="GO" id="GO:0019674">
    <property type="term" value="P:NAD+ metabolic process"/>
    <property type="evidence" value="ECO:0007669"/>
    <property type="project" value="InterPro"/>
</dbReference>
<dbReference type="Gene3D" id="3.40.50.10330">
    <property type="entry name" value="Probable inorganic polyphosphate/atp-NAD kinase, domain 1"/>
    <property type="match status" value="1"/>
</dbReference>
<dbReference type="AlphaFoldDB" id="A0A3P6HAR9"/>
<dbReference type="InterPro" id="IPR016064">
    <property type="entry name" value="NAD/diacylglycerol_kinase_sf"/>
</dbReference>
<gene>
    <name evidence="1" type="ORF">MCOS_LOCUS3853</name>
</gene>
<evidence type="ECO:0000313" key="1">
    <source>
        <dbReference type="EMBL" id="VDD77850.1"/>
    </source>
</evidence>
<dbReference type="EMBL" id="UXSR01001049">
    <property type="protein sequence ID" value="VDD77850.1"/>
    <property type="molecule type" value="Genomic_DNA"/>
</dbReference>
<dbReference type="OrthoDB" id="185618at2759"/>
<name>A0A3P6HAR9_MESCO</name>
<keyword evidence="2" id="KW-1185">Reference proteome</keyword>
<reference evidence="1 2" key="1">
    <citation type="submission" date="2018-10" db="EMBL/GenBank/DDBJ databases">
        <authorList>
            <consortium name="Pathogen Informatics"/>
        </authorList>
    </citation>
    <scope>NUCLEOTIDE SEQUENCE [LARGE SCALE GENOMIC DNA]</scope>
</reference>
<dbReference type="STRING" id="53468.A0A3P6HAR9"/>
<organism evidence="1 2">
    <name type="scientific">Mesocestoides corti</name>
    <name type="common">Flatworm</name>
    <dbReference type="NCBI Taxonomy" id="53468"/>
    <lineage>
        <taxon>Eukaryota</taxon>
        <taxon>Metazoa</taxon>
        <taxon>Spiralia</taxon>
        <taxon>Lophotrochozoa</taxon>
        <taxon>Platyhelminthes</taxon>
        <taxon>Cestoda</taxon>
        <taxon>Eucestoda</taxon>
        <taxon>Cyclophyllidea</taxon>
        <taxon>Mesocestoididae</taxon>
        <taxon>Mesocestoides</taxon>
    </lineage>
</organism>
<accession>A0A3P6HAR9</accession>
<evidence type="ECO:0000313" key="2">
    <source>
        <dbReference type="Proteomes" id="UP000267029"/>
    </source>
</evidence>
<dbReference type="SUPFAM" id="SSF111331">
    <property type="entry name" value="NAD kinase/diacylglycerol kinase-like"/>
    <property type="match status" value="1"/>
</dbReference>
<dbReference type="Gene3D" id="2.60.200.30">
    <property type="entry name" value="Probable inorganic polyphosphate/atp-NAD kinase, domain 2"/>
    <property type="match status" value="1"/>
</dbReference>
<dbReference type="PANTHER" id="PTHR13158">
    <property type="match status" value="1"/>
</dbReference>